<feature type="region of interest" description="Disordered" evidence="6">
    <location>
        <begin position="389"/>
        <end position="424"/>
    </location>
</feature>
<dbReference type="PROSITE" id="PS00138">
    <property type="entry name" value="SUBTILASE_SER"/>
    <property type="match status" value="1"/>
</dbReference>
<reference evidence="12" key="1">
    <citation type="journal article" date="2014" name="Int. J. Syst. Evol. Microbiol.">
        <title>Complete genome sequence of Corynebacterium casei LMG S-19264T (=DSM 44701T), isolated from a smear-ripened cheese.</title>
        <authorList>
            <consortium name="US DOE Joint Genome Institute (JGI-PGF)"/>
            <person name="Walter F."/>
            <person name="Albersmeier A."/>
            <person name="Kalinowski J."/>
            <person name="Ruckert C."/>
        </authorList>
    </citation>
    <scope>NUCLEOTIDE SEQUENCE [LARGE SCALE GENOMIC DNA]</scope>
    <source>
        <strain evidence="12">NBRC 114356</strain>
    </source>
</reference>
<dbReference type="Gene3D" id="3.40.50.200">
    <property type="entry name" value="Peptidase S8/S53 domain"/>
    <property type="match status" value="1"/>
</dbReference>
<feature type="active site" description="Charge relay system" evidence="5">
    <location>
        <position position="157"/>
    </location>
</feature>
<dbReference type="Proteomes" id="UP001596447">
    <property type="component" value="Unassembled WGS sequence"/>
</dbReference>
<gene>
    <name evidence="9" type="ORF">ACFQJ9_00355</name>
    <name evidence="10" type="ORF">ACFQJ9_20645</name>
    <name evidence="11" type="ORF">ACFQJ9_20865</name>
    <name evidence="12" type="ORF">ACFQJ9_21160</name>
</gene>
<evidence type="ECO:0000256" key="4">
    <source>
        <dbReference type="ARBA" id="ARBA00022825"/>
    </source>
</evidence>
<evidence type="ECO:0000313" key="12">
    <source>
        <dbReference type="EMBL" id="MFC7201869.1"/>
    </source>
</evidence>
<accession>A0ABD5Z9K4</accession>
<evidence type="ECO:0000256" key="2">
    <source>
        <dbReference type="ARBA" id="ARBA00022670"/>
    </source>
</evidence>
<dbReference type="InterPro" id="IPR036852">
    <property type="entry name" value="Peptidase_S8/S53_dom_sf"/>
</dbReference>
<evidence type="ECO:0000259" key="8">
    <source>
        <dbReference type="Pfam" id="PF04151"/>
    </source>
</evidence>
<evidence type="ECO:0000313" key="13">
    <source>
        <dbReference type="Proteomes" id="UP001596447"/>
    </source>
</evidence>
<evidence type="ECO:0000313" key="10">
    <source>
        <dbReference type="EMBL" id="MFC7201784.1"/>
    </source>
</evidence>
<dbReference type="GO" id="GO:0006508">
    <property type="term" value="P:proteolysis"/>
    <property type="evidence" value="ECO:0007669"/>
    <property type="project" value="UniProtKB-KW"/>
</dbReference>
<dbReference type="Gene3D" id="2.60.120.380">
    <property type="match status" value="1"/>
</dbReference>
<feature type="active site" description="Charge relay system" evidence="5">
    <location>
        <position position="354"/>
    </location>
</feature>
<dbReference type="PANTHER" id="PTHR43806">
    <property type="entry name" value="PEPTIDASE S8"/>
    <property type="match status" value="1"/>
</dbReference>
<evidence type="ECO:0000313" key="11">
    <source>
        <dbReference type="EMBL" id="MFC7201819.1"/>
    </source>
</evidence>
<feature type="active site" description="Charge relay system" evidence="5">
    <location>
        <position position="199"/>
    </location>
</feature>
<dbReference type="GO" id="GO:0004252">
    <property type="term" value="F:serine-type endopeptidase activity"/>
    <property type="evidence" value="ECO:0007669"/>
    <property type="project" value="UniProtKB-UniRule"/>
</dbReference>
<sequence>MTEDSPHTDRRTFLEGVGAVGVAAAAIPGVSAATPGRTPGAKPNEALVGVTNTVDDAEEHVAQFVPDQARVVHSNETIGYVAVRFPEEAPDRAHEHFLDAIEKREGIKYAERNATHTTSLSPDDPRFGDQYAPQMVNAPAAWETTLGSSSVSVAVVDQGIQYDHPDLAANVSDADSYHGDDFADDDEDPYPDVPQDEYHGTHVGGIAAAATDNGSGVAGVSESSLLSGRALSEDGTGSTSDISDAIVWATDQGADVVNMSLGGGGYTETMKNAVSYAYDNGVLVVCAAGNAGKNSVDYPAAYSECVAVSALDPDGTFASYSNYGDDIELTAPGTNVLSTTTETRGSYERLSGTSMATPVVSGVAGLALARWDLSNAEVRAHLKETAVDVGLSEDEQGSGRVDADGAVSTDPSGDGSGDGTTEHISATVSDSLDGYWDEDCWSWAWQYDDPSKVVVDLSGPSDADFDLYVDEGEGSCPTTDDYDYRGYTADSQETVTITEPDTSTNLHVMVTPFSGSGEYDLTITEYQ</sequence>
<feature type="domain" description="Peptidase S8/S53" evidence="7">
    <location>
        <begin position="149"/>
        <end position="399"/>
    </location>
</feature>
<dbReference type="Pfam" id="PF00082">
    <property type="entry name" value="Peptidase_S8"/>
    <property type="match status" value="1"/>
</dbReference>
<dbReference type="PROSITE" id="PS00137">
    <property type="entry name" value="SUBTILASE_HIS"/>
    <property type="match status" value="1"/>
</dbReference>
<dbReference type="InterPro" id="IPR007280">
    <property type="entry name" value="Peptidase_C_arc/bac"/>
</dbReference>
<dbReference type="InterPro" id="IPR022398">
    <property type="entry name" value="Peptidase_S8_His-AS"/>
</dbReference>
<reference evidence="13" key="2">
    <citation type="journal article" date="2019" name="Int. J. Syst. Evol. Microbiol.">
        <title>The Global Catalogue of Microorganisms (GCM) 10K type strain sequencing project: providing services to taxonomists for standard genome sequencing and annotation.</title>
        <authorList>
            <consortium name="The Broad Institute Genomics Platform"/>
            <consortium name="The Broad Institute Genome Sequencing Center for Infectious Disease"/>
            <person name="Wu L."/>
            <person name="Ma J."/>
        </authorList>
    </citation>
    <scope>NUCLEOTIDE SEQUENCE [LARGE SCALE GENOMIC DNA]</scope>
    <source>
        <strain evidence="13">XZGYJ-43</strain>
    </source>
</reference>
<keyword evidence="2 5" id="KW-0645">Protease</keyword>
<dbReference type="EMBL" id="JBHTAR010000012">
    <property type="protein sequence ID" value="MFC7201819.1"/>
    <property type="molecule type" value="Genomic_DNA"/>
</dbReference>
<evidence type="ECO:0000256" key="1">
    <source>
        <dbReference type="ARBA" id="ARBA00011073"/>
    </source>
</evidence>
<dbReference type="SUPFAM" id="SSF52743">
    <property type="entry name" value="Subtilisin-like"/>
    <property type="match status" value="1"/>
</dbReference>
<evidence type="ECO:0000256" key="5">
    <source>
        <dbReference type="PROSITE-ProRule" id="PRU01240"/>
    </source>
</evidence>
<dbReference type="InterPro" id="IPR050131">
    <property type="entry name" value="Peptidase_S8_subtilisin-like"/>
</dbReference>
<dbReference type="InterPro" id="IPR015500">
    <property type="entry name" value="Peptidase_S8_subtilisin-rel"/>
</dbReference>
<dbReference type="InterPro" id="IPR023828">
    <property type="entry name" value="Peptidase_S8_Ser-AS"/>
</dbReference>
<evidence type="ECO:0000313" key="9">
    <source>
        <dbReference type="EMBL" id="MFC7197970.1"/>
    </source>
</evidence>
<proteinExistence type="inferred from homology"/>
<dbReference type="PROSITE" id="PS51892">
    <property type="entry name" value="SUBTILASE"/>
    <property type="match status" value="1"/>
</dbReference>
<evidence type="ECO:0000256" key="3">
    <source>
        <dbReference type="ARBA" id="ARBA00022801"/>
    </source>
</evidence>
<dbReference type="Pfam" id="PF04151">
    <property type="entry name" value="PPC"/>
    <property type="match status" value="1"/>
</dbReference>
<evidence type="ECO:0000259" key="7">
    <source>
        <dbReference type="Pfam" id="PF00082"/>
    </source>
</evidence>
<dbReference type="InterPro" id="IPR006311">
    <property type="entry name" value="TAT_signal"/>
</dbReference>
<feature type="domain" description="Peptidase C-terminal archaeal/bacterial" evidence="8">
    <location>
        <begin position="445"/>
        <end position="508"/>
    </location>
</feature>
<keyword evidence="3 5" id="KW-0378">Hydrolase</keyword>
<dbReference type="InterPro" id="IPR000209">
    <property type="entry name" value="Peptidase_S8/S53_dom"/>
</dbReference>
<organism evidence="12 13">
    <name type="scientific">Halospeciosus flavus</name>
    <dbReference type="NCBI Taxonomy" id="3032283"/>
    <lineage>
        <taxon>Archaea</taxon>
        <taxon>Methanobacteriati</taxon>
        <taxon>Methanobacteriota</taxon>
        <taxon>Stenosarchaea group</taxon>
        <taxon>Halobacteria</taxon>
        <taxon>Halobacteriales</taxon>
        <taxon>Halobacteriaceae</taxon>
        <taxon>Halospeciosus</taxon>
    </lineage>
</organism>
<dbReference type="EMBL" id="JBHTAR010000002">
    <property type="protein sequence ID" value="MFC7197970.1"/>
    <property type="molecule type" value="Genomic_DNA"/>
</dbReference>
<dbReference type="EMBL" id="JBHTAR010000011">
    <property type="protein sequence ID" value="MFC7201784.1"/>
    <property type="molecule type" value="Genomic_DNA"/>
</dbReference>
<keyword evidence="13" id="KW-1185">Reference proteome</keyword>
<comment type="similarity">
    <text evidence="1 5">Belongs to the peptidase S8 family.</text>
</comment>
<comment type="caution">
    <text evidence="12">The sequence shown here is derived from an EMBL/GenBank/DDBJ whole genome shotgun (WGS) entry which is preliminary data.</text>
</comment>
<dbReference type="PANTHER" id="PTHR43806:SF11">
    <property type="entry name" value="CEREVISIN-RELATED"/>
    <property type="match status" value="1"/>
</dbReference>
<protein>
    <submittedName>
        <fullName evidence="12">S8 family serine peptidase</fullName>
    </submittedName>
</protein>
<dbReference type="PRINTS" id="PR00723">
    <property type="entry name" value="SUBTILISIN"/>
</dbReference>
<reference evidence="12" key="3">
    <citation type="submission" date="2024-09" db="EMBL/GenBank/DDBJ databases">
        <authorList>
            <person name="Sun Q."/>
        </authorList>
    </citation>
    <scope>NUCLEOTIDE SEQUENCE</scope>
    <source>
        <strain evidence="12">NBRC 114356</strain>
    </source>
</reference>
<dbReference type="RefSeq" id="WP_279528520.1">
    <property type="nucleotide sequence ID" value="NZ_CP122312.1"/>
</dbReference>
<keyword evidence="4 5" id="KW-0720">Serine protease</keyword>
<evidence type="ECO:0000256" key="6">
    <source>
        <dbReference type="SAM" id="MobiDB-lite"/>
    </source>
</evidence>
<dbReference type="AlphaFoldDB" id="A0ABD5Z9K4"/>
<dbReference type="PROSITE" id="PS51318">
    <property type="entry name" value="TAT"/>
    <property type="match status" value="1"/>
</dbReference>
<name>A0ABD5Z9K4_9EURY</name>
<dbReference type="EMBL" id="JBHTAR010000012">
    <property type="protein sequence ID" value="MFC7201869.1"/>
    <property type="molecule type" value="Genomic_DNA"/>
</dbReference>